<dbReference type="AlphaFoldDB" id="A0A8H7Y0P2"/>
<dbReference type="EMBL" id="JAFIQS010000004">
    <property type="protein sequence ID" value="KAG5170468.1"/>
    <property type="molecule type" value="Genomic_DNA"/>
</dbReference>
<sequence>MDEVESISPDSHHNDKREFKDNERHHPHARNHVKSKQQPLLQGQSEEQGKQGGDSSDEEKRDQYRDLDQRNLYQQDRSQDQDRGVLASTQKLHEEEWMIQLEQDEIYPDREERISSEEMSGLDNLQVELERAERSREEVEESLKHRETYESSCQQFGQSQAWSIVAETFGLGRNIPNFVLNWYSTDLDEKRESIMKLMKHYCSSTPEPTVLQAFVQGVTGVPGAEDDDYHALLQRLPLVTDYWCSATQMYDCLRYLVSGKVTRDGPLSDAGTTESLQVSFGDVLPLSTSTQQRLLARRRLVTASFQSKHKKIGYRVVFSHGPHHIPIAPWFLLSKPKAGDIITHRVPDGSSIHNAQL</sequence>
<organism evidence="2">
    <name type="scientific">Psilocybe cubensis</name>
    <name type="common">Psychedelic mushroom</name>
    <name type="synonym">Stropharia cubensis</name>
    <dbReference type="NCBI Taxonomy" id="181762"/>
    <lineage>
        <taxon>Eukaryota</taxon>
        <taxon>Fungi</taxon>
        <taxon>Dikarya</taxon>
        <taxon>Basidiomycota</taxon>
        <taxon>Agaricomycotina</taxon>
        <taxon>Agaricomycetes</taxon>
        <taxon>Agaricomycetidae</taxon>
        <taxon>Agaricales</taxon>
        <taxon>Agaricineae</taxon>
        <taxon>Strophariaceae</taxon>
        <taxon>Psilocybe</taxon>
    </lineage>
</organism>
<gene>
    <name evidence="2" type="ORF">JR316_004857</name>
</gene>
<feature type="compositionally biased region" description="Basic and acidic residues" evidence="1">
    <location>
        <begin position="10"/>
        <end position="24"/>
    </location>
</feature>
<protein>
    <submittedName>
        <fullName evidence="2">Uncharacterized protein</fullName>
    </submittedName>
</protein>
<reference evidence="2" key="1">
    <citation type="submission" date="2021-02" db="EMBL/GenBank/DDBJ databases">
        <title>Psilocybe cubensis genome.</title>
        <authorList>
            <person name="Mckernan K.J."/>
            <person name="Crawford S."/>
            <person name="Trippe A."/>
            <person name="Kane L.T."/>
            <person name="Mclaughlin S."/>
        </authorList>
    </citation>
    <scope>NUCLEOTIDE SEQUENCE [LARGE SCALE GENOMIC DNA]</scope>
    <source>
        <strain evidence="2">MGC-MH-2018</strain>
    </source>
</reference>
<comment type="caution">
    <text evidence="2">The sequence shown here is derived from an EMBL/GenBank/DDBJ whole genome shotgun (WGS) entry which is preliminary data.</text>
</comment>
<proteinExistence type="predicted"/>
<accession>A0A8H7Y0P2</accession>
<name>A0A8H7Y0P2_PSICU</name>
<feature type="compositionally biased region" description="Basic and acidic residues" evidence="1">
    <location>
        <begin position="58"/>
        <end position="69"/>
    </location>
</feature>
<evidence type="ECO:0000256" key="1">
    <source>
        <dbReference type="SAM" id="MobiDB-lite"/>
    </source>
</evidence>
<feature type="compositionally biased region" description="Basic residues" evidence="1">
    <location>
        <begin position="25"/>
        <end position="35"/>
    </location>
</feature>
<evidence type="ECO:0000313" key="2">
    <source>
        <dbReference type="EMBL" id="KAG5170468.1"/>
    </source>
</evidence>
<feature type="region of interest" description="Disordered" evidence="1">
    <location>
        <begin position="1"/>
        <end position="85"/>
    </location>
</feature>